<evidence type="ECO:0000256" key="2">
    <source>
        <dbReference type="ARBA" id="ARBA00022448"/>
    </source>
</evidence>
<dbReference type="SUPFAM" id="SSF74788">
    <property type="entry name" value="Cullin repeat-like"/>
    <property type="match status" value="1"/>
</dbReference>
<comment type="similarity">
    <text evidence="1 5">Belongs to the EXO70 family.</text>
</comment>
<dbReference type="Pfam" id="PF20669">
    <property type="entry name" value="Exo70_N"/>
    <property type="match status" value="1"/>
</dbReference>
<sequence length="701" mass="79674">MTSLSNSAEIESKLEKEKSNLAVLRTRVENYQDLTKSMSTILNSFEQRLGRLEHTILPVYNETEHLQKRQQNLDATLQCLESVLMHYDASQEVCNLIHLGPSEGDVATFLDALDRLKAAKDYFLNNNSQSVELDNVTSLFNTGCESLNNHFKALLRKHCSPMRPVDLLDLIYIEEDSSNEDCPSIKQLPPSAREELRGVAAWLENNLRREYVAIYADERSDVVFRSLAMLKDHQKSGSWGSEPLKTRYHGKPEPRKSTSARLQQIFERKANKMLLKASQTIEQSRFAIRKNSGYGDNLTSDDHVGDGDQDLEKYLVLLLGLQRLLIWERQILADVIPSSRLGEVFSRLAASSIEMVVKDAESITTKVLRSIARKDWTAALGVFSALKHVILMQPDIEKLCDNSQRHQLALVLQKLQSTGARALEQFLDLVRGDSGSNLVAMSSSTIGSANVPRDATVHELTSNAIWFVEHLLEHSDVIGGILQTDVFYAGQLDSIAVHKTLSPEERRRALLGLYVKRILSELNLTIVSKCEQYSDVATRHLFRLNNIHYILKSLQRSSLLEVLAVTEPECERNYQELIQELKAAYQRSWQRILAHVAPLEDLPKPVAGRVKDKERAVVKERFANFNKDLEEAWRTQRGVSVPDVILREGLKRDNAETLVPQYNAFFETFAEVNFSKNPDKYVKYKPHDVTRMLNSLFDDTV</sequence>
<dbReference type="InterPro" id="IPR046364">
    <property type="entry name" value="Exo70_C"/>
</dbReference>
<dbReference type="PANTHER" id="PTHR12542:SF41">
    <property type="entry name" value="EXOCYST COMPLEX COMPONENT 7"/>
    <property type="match status" value="1"/>
</dbReference>
<dbReference type="Pfam" id="PF03081">
    <property type="entry name" value="Exo70_C"/>
    <property type="match status" value="1"/>
</dbReference>
<dbReference type="AlphaFoldDB" id="A0A6B2E9N7"/>
<dbReference type="InterPro" id="IPR004140">
    <property type="entry name" value="Exo70"/>
</dbReference>
<evidence type="ECO:0000256" key="1">
    <source>
        <dbReference type="ARBA" id="ARBA00006756"/>
    </source>
</evidence>
<evidence type="ECO:0000256" key="3">
    <source>
        <dbReference type="ARBA" id="ARBA00022483"/>
    </source>
</evidence>
<keyword evidence="2 5" id="KW-0813">Transport</keyword>
<dbReference type="GO" id="GO:0005546">
    <property type="term" value="F:phosphatidylinositol-4,5-bisphosphate binding"/>
    <property type="evidence" value="ECO:0007669"/>
    <property type="project" value="InterPro"/>
</dbReference>
<dbReference type="GO" id="GO:0006887">
    <property type="term" value="P:exocytosis"/>
    <property type="evidence" value="ECO:0007669"/>
    <property type="project" value="UniProtKB-KW"/>
</dbReference>
<comment type="function">
    <text evidence="5">Component of the exocyst complex involved in the docking of exocytic vesicles with fusion sites on the plasma membrane.</text>
</comment>
<name>A0A6B2E9N7_9DIPT</name>
<keyword evidence="3 5" id="KW-0268">Exocytosis</keyword>
<dbReference type="PANTHER" id="PTHR12542">
    <property type="entry name" value="EXOCYST COMPLEX PROTEIN EXO70"/>
    <property type="match status" value="1"/>
</dbReference>
<feature type="region of interest" description="Disordered" evidence="7">
    <location>
        <begin position="235"/>
        <end position="260"/>
    </location>
</feature>
<reference evidence="9" key="1">
    <citation type="submission" date="2019-10" db="EMBL/GenBank/DDBJ databases">
        <title>Short sand fly seasons in Tbilisi, Georgia, hinder development of host immunity to saliva of the visceral leishmaniasis vector Phlebotomus kandelakii.</title>
        <authorList>
            <person name="Oliveira F."/>
            <person name="Giorgobiani E."/>
            <person name="Guimaraes-Costa A.B."/>
            <person name="Abdeladhim M."/>
            <person name="Oristian J."/>
            <person name="Tskhvaradze L."/>
            <person name="Tsertsvadze N."/>
            <person name="Zakalashvili M."/>
            <person name="Valenzuela J.G."/>
            <person name="Kamhawi S."/>
        </authorList>
    </citation>
    <scope>NUCLEOTIDE SEQUENCE</scope>
    <source>
        <strain evidence="9">Wild-capture in Tbilisi</strain>
        <tissue evidence="9">Salivary glands</tissue>
    </source>
</reference>
<dbReference type="InterPro" id="IPR016159">
    <property type="entry name" value="Cullin_repeat-like_dom_sf"/>
</dbReference>
<evidence type="ECO:0000259" key="8">
    <source>
        <dbReference type="Pfam" id="PF03081"/>
    </source>
</evidence>
<dbReference type="GO" id="GO:0015031">
    <property type="term" value="P:protein transport"/>
    <property type="evidence" value="ECO:0007669"/>
    <property type="project" value="UniProtKB-KW"/>
</dbReference>
<accession>A0A6B2E9N7</accession>
<evidence type="ECO:0000313" key="9">
    <source>
        <dbReference type="EMBL" id="NBJ59302.1"/>
    </source>
</evidence>
<feature type="domain" description="Exocyst complex subunit Exo70 C-terminal" evidence="8">
    <location>
        <begin position="319"/>
        <end position="695"/>
    </location>
</feature>
<keyword evidence="6" id="KW-0175">Coiled coil</keyword>
<dbReference type="EMBL" id="GIFK01001599">
    <property type="protein sequence ID" value="NBJ59302.1"/>
    <property type="molecule type" value="Transcribed_RNA"/>
</dbReference>
<organism evidence="9">
    <name type="scientific">Phlebotomus kandelakii</name>
    <dbReference type="NCBI Taxonomy" id="1109342"/>
    <lineage>
        <taxon>Eukaryota</taxon>
        <taxon>Metazoa</taxon>
        <taxon>Ecdysozoa</taxon>
        <taxon>Arthropoda</taxon>
        <taxon>Hexapoda</taxon>
        <taxon>Insecta</taxon>
        <taxon>Pterygota</taxon>
        <taxon>Neoptera</taxon>
        <taxon>Endopterygota</taxon>
        <taxon>Diptera</taxon>
        <taxon>Nematocera</taxon>
        <taxon>Psychodoidea</taxon>
        <taxon>Psychodidae</taxon>
        <taxon>Phlebotomus</taxon>
        <taxon>Larroussius</taxon>
    </lineage>
</organism>
<evidence type="ECO:0000256" key="4">
    <source>
        <dbReference type="ARBA" id="ARBA00026169"/>
    </source>
</evidence>
<dbReference type="Gene3D" id="1.20.1280.170">
    <property type="entry name" value="Exocyst complex component Exo70"/>
    <property type="match status" value="2"/>
</dbReference>
<dbReference type="GO" id="GO:0000145">
    <property type="term" value="C:exocyst"/>
    <property type="evidence" value="ECO:0007669"/>
    <property type="project" value="InterPro"/>
</dbReference>
<protein>
    <recommendedName>
        <fullName evidence="4 5">Exocyst complex component 7</fullName>
    </recommendedName>
    <alternativeName>
        <fullName evidence="5">Exocyst complex component Exo70</fullName>
    </alternativeName>
</protein>
<feature type="coiled-coil region" evidence="6">
    <location>
        <begin position="7"/>
        <end position="34"/>
    </location>
</feature>
<evidence type="ECO:0000256" key="7">
    <source>
        <dbReference type="SAM" id="MobiDB-lite"/>
    </source>
</evidence>
<keyword evidence="5" id="KW-0653">Protein transport</keyword>
<proteinExistence type="inferred from homology"/>
<evidence type="ECO:0000256" key="6">
    <source>
        <dbReference type="SAM" id="Coils"/>
    </source>
</evidence>
<evidence type="ECO:0000256" key="5">
    <source>
        <dbReference type="RuleBase" id="RU365026"/>
    </source>
</evidence>